<accession>A0A016ULT9</accession>
<protein>
    <submittedName>
        <fullName evidence="1">Uncharacterized protein</fullName>
    </submittedName>
</protein>
<sequence>MMYLKYEKKNGQKHLLLRQNVILTWTSFPYRKQGGSGEKLRMFIEMNFLAAAVIDRTNISVLENNAVPSVRFRCEMNPPVQLAEDFEILGQRMRYFSGFSTLFRNLKYIYWLSSPNMFR</sequence>
<keyword evidence="2" id="KW-1185">Reference proteome</keyword>
<dbReference type="Proteomes" id="UP000024635">
    <property type="component" value="Unassembled WGS sequence"/>
</dbReference>
<dbReference type="AlphaFoldDB" id="A0A016ULT9"/>
<reference evidence="2" key="1">
    <citation type="journal article" date="2015" name="Nat. Genet.">
        <title>The genome and transcriptome of the zoonotic hookworm Ancylostoma ceylanicum identify infection-specific gene families.</title>
        <authorList>
            <person name="Schwarz E.M."/>
            <person name="Hu Y."/>
            <person name="Antoshechkin I."/>
            <person name="Miller M.M."/>
            <person name="Sternberg P.W."/>
            <person name="Aroian R.V."/>
        </authorList>
    </citation>
    <scope>NUCLEOTIDE SEQUENCE</scope>
    <source>
        <strain evidence="2">HY135</strain>
    </source>
</reference>
<organism evidence="1 2">
    <name type="scientific">Ancylostoma ceylanicum</name>
    <dbReference type="NCBI Taxonomy" id="53326"/>
    <lineage>
        <taxon>Eukaryota</taxon>
        <taxon>Metazoa</taxon>
        <taxon>Ecdysozoa</taxon>
        <taxon>Nematoda</taxon>
        <taxon>Chromadorea</taxon>
        <taxon>Rhabditida</taxon>
        <taxon>Rhabditina</taxon>
        <taxon>Rhabditomorpha</taxon>
        <taxon>Strongyloidea</taxon>
        <taxon>Ancylostomatidae</taxon>
        <taxon>Ancylostomatinae</taxon>
        <taxon>Ancylostoma</taxon>
    </lineage>
</organism>
<proteinExistence type="predicted"/>
<evidence type="ECO:0000313" key="1">
    <source>
        <dbReference type="EMBL" id="EYC15478.1"/>
    </source>
</evidence>
<evidence type="ECO:0000313" key="2">
    <source>
        <dbReference type="Proteomes" id="UP000024635"/>
    </source>
</evidence>
<dbReference type="EMBL" id="JARK01001372">
    <property type="protein sequence ID" value="EYC15478.1"/>
    <property type="molecule type" value="Genomic_DNA"/>
</dbReference>
<gene>
    <name evidence="1" type="primary">Acey_s0036.g3164</name>
    <name evidence="1" type="ORF">Y032_0036g3164</name>
</gene>
<name>A0A016ULT9_9BILA</name>
<comment type="caution">
    <text evidence="1">The sequence shown here is derived from an EMBL/GenBank/DDBJ whole genome shotgun (WGS) entry which is preliminary data.</text>
</comment>